<evidence type="ECO:0000256" key="5">
    <source>
        <dbReference type="SAM" id="SignalP"/>
    </source>
</evidence>
<dbReference type="EMBL" id="JALNTZ010000003">
    <property type="protein sequence ID" value="KAJ3659788.1"/>
    <property type="molecule type" value="Genomic_DNA"/>
</dbReference>
<evidence type="ECO:0000259" key="6">
    <source>
        <dbReference type="Pfam" id="PF01826"/>
    </source>
</evidence>
<comment type="similarity">
    <text evidence="1">Belongs to the serine protease inhibitor-like (TIL domain-containing) family.</text>
</comment>
<keyword evidence="2" id="KW-0646">Protease inhibitor</keyword>
<evidence type="ECO:0000256" key="1">
    <source>
        <dbReference type="ARBA" id="ARBA00007611"/>
    </source>
</evidence>
<keyword evidence="4" id="KW-1015">Disulfide bond</keyword>
<comment type="caution">
    <text evidence="7">The sequence shown here is derived from an EMBL/GenBank/DDBJ whole genome shotgun (WGS) entry which is preliminary data.</text>
</comment>
<dbReference type="PANTHER" id="PTHR23259">
    <property type="entry name" value="RIDDLE"/>
    <property type="match status" value="1"/>
</dbReference>
<gene>
    <name evidence="7" type="ORF">Zmor_011459</name>
</gene>
<dbReference type="Pfam" id="PF01826">
    <property type="entry name" value="TIL"/>
    <property type="match status" value="2"/>
</dbReference>
<evidence type="ECO:0000313" key="8">
    <source>
        <dbReference type="Proteomes" id="UP001168821"/>
    </source>
</evidence>
<dbReference type="SUPFAM" id="SSF57567">
    <property type="entry name" value="Serine protease inhibitors"/>
    <property type="match status" value="2"/>
</dbReference>
<dbReference type="InterPro" id="IPR036084">
    <property type="entry name" value="Ser_inhib-like_sf"/>
</dbReference>
<dbReference type="Gene3D" id="2.10.25.10">
    <property type="entry name" value="Laminin"/>
    <property type="match status" value="2"/>
</dbReference>
<reference evidence="7" key="1">
    <citation type="journal article" date="2023" name="G3 (Bethesda)">
        <title>Whole genome assemblies of Zophobas morio and Tenebrio molitor.</title>
        <authorList>
            <person name="Kaur S."/>
            <person name="Stinson S.A."/>
            <person name="diCenzo G.C."/>
        </authorList>
    </citation>
    <scope>NUCLEOTIDE SEQUENCE</scope>
    <source>
        <strain evidence="7">QUZm001</strain>
    </source>
</reference>
<dbReference type="Proteomes" id="UP001168821">
    <property type="component" value="Unassembled WGS sequence"/>
</dbReference>
<dbReference type="GO" id="GO:0004867">
    <property type="term" value="F:serine-type endopeptidase inhibitor activity"/>
    <property type="evidence" value="ECO:0007669"/>
    <property type="project" value="UniProtKB-KW"/>
</dbReference>
<organism evidence="7 8">
    <name type="scientific">Zophobas morio</name>
    <dbReference type="NCBI Taxonomy" id="2755281"/>
    <lineage>
        <taxon>Eukaryota</taxon>
        <taxon>Metazoa</taxon>
        <taxon>Ecdysozoa</taxon>
        <taxon>Arthropoda</taxon>
        <taxon>Hexapoda</taxon>
        <taxon>Insecta</taxon>
        <taxon>Pterygota</taxon>
        <taxon>Neoptera</taxon>
        <taxon>Endopterygota</taxon>
        <taxon>Coleoptera</taxon>
        <taxon>Polyphaga</taxon>
        <taxon>Cucujiformia</taxon>
        <taxon>Tenebrionidae</taxon>
        <taxon>Zophobas</taxon>
    </lineage>
</organism>
<feature type="signal peptide" evidence="5">
    <location>
        <begin position="1"/>
        <end position="17"/>
    </location>
</feature>
<feature type="chain" id="PRO_5041249884" description="TIL domain-containing protein" evidence="5">
    <location>
        <begin position="18"/>
        <end position="144"/>
    </location>
</feature>
<keyword evidence="8" id="KW-1185">Reference proteome</keyword>
<proteinExistence type="inferred from homology"/>
<dbReference type="FunFam" id="2.10.25.10:FF:000055">
    <property type="entry name" value="alpha-tectorin isoform X1"/>
    <property type="match status" value="1"/>
</dbReference>
<evidence type="ECO:0000256" key="4">
    <source>
        <dbReference type="ARBA" id="ARBA00023157"/>
    </source>
</evidence>
<accession>A0AA38IKQ8</accession>
<dbReference type="InterPro" id="IPR051368">
    <property type="entry name" value="SerProtInhib-TIL_Domain"/>
</dbReference>
<sequence>MFGTIIVTFFLLGVTLGKELPICSENEEYQNCGTECPQTCLEIFEPRECSDVCVQGCFCKDGYVRAGESGSCVPRESCKNVPKCGLNEVYTECATLCPLTCQNKEPRMCPDVCVEGCVCKDGFIRSVFGGPCVLEDVCSTYSFD</sequence>
<keyword evidence="5" id="KW-0732">Signal</keyword>
<evidence type="ECO:0000313" key="7">
    <source>
        <dbReference type="EMBL" id="KAJ3659788.1"/>
    </source>
</evidence>
<feature type="domain" description="TIL" evidence="6">
    <location>
        <begin position="84"/>
        <end position="138"/>
    </location>
</feature>
<feature type="domain" description="TIL" evidence="6">
    <location>
        <begin position="23"/>
        <end position="78"/>
    </location>
</feature>
<dbReference type="InterPro" id="IPR002919">
    <property type="entry name" value="TIL_dom"/>
</dbReference>
<evidence type="ECO:0000256" key="3">
    <source>
        <dbReference type="ARBA" id="ARBA00022900"/>
    </source>
</evidence>
<dbReference type="CDD" id="cd19941">
    <property type="entry name" value="TIL"/>
    <property type="match status" value="2"/>
</dbReference>
<keyword evidence="3" id="KW-0722">Serine protease inhibitor</keyword>
<dbReference type="PANTHER" id="PTHR23259:SF70">
    <property type="entry name" value="ACCESSORY GLAND PROTEIN ACP62F-RELATED"/>
    <property type="match status" value="1"/>
</dbReference>
<protein>
    <recommendedName>
        <fullName evidence="6">TIL domain-containing protein</fullName>
    </recommendedName>
</protein>
<name>A0AA38IKQ8_9CUCU</name>
<evidence type="ECO:0000256" key="2">
    <source>
        <dbReference type="ARBA" id="ARBA00022690"/>
    </source>
</evidence>
<dbReference type="AlphaFoldDB" id="A0AA38IKQ8"/>